<name>A0A3E2U956_9FIRM</name>
<keyword evidence="3" id="KW-1003">Cell membrane</keyword>
<organism evidence="10 11">
    <name type="scientific">Faecalibacterium prausnitzii</name>
    <dbReference type="NCBI Taxonomy" id="853"/>
    <lineage>
        <taxon>Bacteria</taxon>
        <taxon>Bacillati</taxon>
        <taxon>Bacillota</taxon>
        <taxon>Clostridia</taxon>
        <taxon>Eubacteriales</taxon>
        <taxon>Oscillospiraceae</taxon>
        <taxon>Faecalibacterium</taxon>
    </lineage>
</organism>
<sequence>MEQNHDMDEIDLLELARLLWSHALQIAAAGIAAAVICLLVCTFVLTPRYQASVNLIVNSRQDGNASITSDNINSARNLIDTYAVIIKSNIVLNDVIEQLGLDMTYRQLLACISVDGVGSTQIMSITVTNEDPALAGKIVQAIAETAPDVIVDKVEAGSCKVVSDVEITSNPVFPQTKKYVLIAALGGIVAACGILVLDHLLHDYIVDSEDIQKKLELPVLGLIPEV</sequence>
<reference evidence="10 11" key="1">
    <citation type="submission" date="2018-08" db="EMBL/GenBank/DDBJ databases">
        <title>A genome reference for cultivated species of the human gut microbiota.</title>
        <authorList>
            <person name="Zou Y."/>
            <person name="Xue W."/>
            <person name="Luo G."/>
        </authorList>
    </citation>
    <scope>NUCLEOTIDE SEQUENCE [LARGE SCALE GENOMIC DNA]</scope>
    <source>
        <strain evidence="10 11">AF32-8AC</strain>
    </source>
</reference>
<dbReference type="GO" id="GO:0005886">
    <property type="term" value="C:plasma membrane"/>
    <property type="evidence" value="ECO:0007669"/>
    <property type="project" value="UniProtKB-SubCell"/>
</dbReference>
<dbReference type="EMBL" id="QVER01000003">
    <property type="protein sequence ID" value="RGB92749.1"/>
    <property type="molecule type" value="Genomic_DNA"/>
</dbReference>
<reference evidence="9" key="2">
    <citation type="submission" date="2021-02" db="EMBL/GenBank/DDBJ databases">
        <title>Infant gut strain persistence is associated with maternal origin, phylogeny, and functional potential including surface adhesion and iron acquisition.</title>
        <authorList>
            <person name="Lou Y.C."/>
        </authorList>
    </citation>
    <scope>NUCLEOTIDE SEQUENCE</scope>
    <source>
        <strain evidence="9">L2_039_000G1_dasL2_039_000G1_maxbin2.maxbin.077</strain>
    </source>
</reference>
<comment type="caution">
    <text evidence="10">The sequence shown here is derived from an EMBL/GenBank/DDBJ whole genome shotgun (WGS) entry which is preliminary data.</text>
</comment>
<keyword evidence="6 7" id="KW-0472">Membrane</keyword>
<evidence type="ECO:0000256" key="6">
    <source>
        <dbReference type="ARBA" id="ARBA00023136"/>
    </source>
</evidence>
<evidence type="ECO:0000313" key="10">
    <source>
        <dbReference type="EMBL" id="RGB92749.1"/>
    </source>
</evidence>
<evidence type="ECO:0000256" key="5">
    <source>
        <dbReference type="ARBA" id="ARBA00022989"/>
    </source>
</evidence>
<evidence type="ECO:0000313" key="9">
    <source>
        <dbReference type="EMBL" id="MBS6620776.1"/>
    </source>
</evidence>
<dbReference type="InterPro" id="IPR003856">
    <property type="entry name" value="LPS_length_determ_N"/>
</dbReference>
<dbReference type="EMBL" id="JAGZYH010000002">
    <property type="protein sequence ID" value="MBS6620776.1"/>
    <property type="molecule type" value="Genomic_DNA"/>
</dbReference>
<gene>
    <name evidence="10" type="ORF">DWZ46_03490</name>
    <name evidence="9" type="ORF">KH315_01170</name>
</gene>
<accession>A0A3E2U956</accession>
<evidence type="ECO:0000259" key="8">
    <source>
        <dbReference type="Pfam" id="PF02706"/>
    </source>
</evidence>
<keyword evidence="4 7" id="KW-0812">Transmembrane</keyword>
<proteinExistence type="inferred from homology"/>
<evidence type="ECO:0000256" key="4">
    <source>
        <dbReference type="ARBA" id="ARBA00022692"/>
    </source>
</evidence>
<evidence type="ECO:0000256" key="2">
    <source>
        <dbReference type="ARBA" id="ARBA00006683"/>
    </source>
</evidence>
<feature type="transmembrane region" description="Helical" evidence="7">
    <location>
        <begin position="179"/>
        <end position="197"/>
    </location>
</feature>
<feature type="domain" description="Polysaccharide chain length determinant N-terminal" evidence="8">
    <location>
        <begin position="8"/>
        <end position="99"/>
    </location>
</feature>
<dbReference type="PANTHER" id="PTHR32309">
    <property type="entry name" value="TYROSINE-PROTEIN KINASE"/>
    <property type="match status" value="1"/>
</dbReference>
<dbReference type="Proteomes" id="UP000260991">
    <property type="component" value="Unassembled WGS sequence"/>
</dbReference>
<evidence type="ECO:0000313" key="11">
    <source>
        <dbReference type="Proteomes" id="UP000260991"/>
    </source>
</evidence>
<dbReference type="AlphaFoldDB" id="A0A3E2U956"/>
<dbReference type="RefSeq" id="WP_158402492.1">
    <property type="nucleotide sequence ID" value="NZ_QVER01000003.1"/>
</dbReference>
<dbReference type="Proteomes" id="UP000811365">
    <property type="component" value="Unassembled WGS sequence"/>
</dbReference>
<evidence type="ECO:0000256" key="1">
    <source>
        <dbReference type="ARBA" id="ARBA00004651"/>
    </source>
</evidence>
<dbReference type="InterPro" id="IPR050445">
    <property type="entry name" value="Bact_polysacc_biosynth/exp"/>
</dbReference>
<evidence type="ECO:0000256" key="3">
    <source>
        <dbReference type="ARBA" id="ARBA00022475"/>
    </source>
</evidence>
<dbReference type="GO" id="GO:0004713">
    <property type="term" value="F:protein tyrosine kinase activity"/>
    <property type="evidence" value="ECO:0007669"/>
    <property type="project" value="TreeGrafter"/>
</dbReference>
<dbReference type="PANTHER" id="PTHR32309:SF13">
    <property type="entry name" value="FERRIC ENTEROBACTIN TRANSPORT PROTEIN FEPE"/>
    <property type="match status" value="1"/>
</dbReference>
<evidence type="ECO:0000256" key="7">
    <source>
        <dbReference type="SAM" id="Phobius"/>
    </source>
</evidence>
<comment type="subcellular location">
    <subcellularLocation>
        <location evidence="1">Cell membrane</location>
        <topology evidence="1">Multi-pass membrane protein</topology>
    </subcellularLocation>
</comment>
<keyword evidence="5 7" id="KW-1133">Transmembrane helix</keyword>
<protein>
    <submittedName>
        <fullName evidence="10">Capsular biosynthesis protein</fullName>
    </submittedName>
</protein>
<comment type="similarity">
    <text evidence="2">Belongs to the CpsC/CapA family.</text>
</comment>
<dbReference type="Pfam" id="PF02706">
    <property type="entry name" value="Wzz"/>
    <property type="match status" value="1"/>
</dbReference>
<feature type="transmembrane region" description="Helical" evidence="7">
    <location>
        <begin position="20"/>
        <end position="45"/>
    </location>
</feature>